<dbReference type="NCBIfam" id="TIGR00858">
    <property type="entry name" value="bioF"/>
    <property type="match status" value="1"/>
</dbReference>
<dbReference type="GO" id="GO:0030170">
    <property type="term" value="F:pyridoxal phosphate binding"/>
    <property type="evidence" value="ECO:0007669"/>
    <property type="project" value="InterPro"/>
</dbReference>
<comment type="cofactor">
    <cofactor evidence="1 10 11">
        <name>pyridoxal 5'-phosphate</name>
        <dbReference type="ChEBI" id="CHEBI:597326"/>
    </cofactor>
</comment>
<dbReference type="EC" id="2.3.1.47" evidence="11"/>
<feature type="domain" description="Aminotransferase class I/classII large" evidence="12">
    <location>
        <begin position="47"/>
        <end position="389"/>
    </location>
</feature>
<dbReference type="PANTHER" id="PTHR13693">
    <property type="entry name" value="CLASS II AMINOTRANSFERASE/8-AMINO-7-OXONONANOATE SYNTHASE"/>
    <property type="match status" value="1"/>
</dbReference>
<comment type="function">
    <text evidence="11">Catalyzes the decarboxylative condensation of pimeloyl-[acyl-carrier protein] and L-alanine to produce 8-amino-7-oxononanoate (AON), [acyl-carrier protein], and carbon dioxide.</text>
</comment>
<feature type="modified residue" description="N6-(pyridoxal phosphate)lysine" evidence="10">
    <location>
        <position position="247"/>
    </location>
</feature>
<protein>
    <recommendedName>
        <fullName evidence="11">8-amino-7-ketopelargonate synthase</fullName>
        <ecNumber evidence="11">2.3.1.47</ecNumber>
    </recommendedName>
</protein>
<keyword evidence="14" id="KW-1185">Reference proteome</keyword>
<dbReference type="GO" id="GO:0008710">
    <property type="term" value="F:8-amino-7-oxononanoate synthase activity"/>
    <property type="evidence" value="ECO:0007669"/>
    <property type="project" value="UniProtKB-UniRule"/>
</dbReference>
<evidence type="ECO:0000256" key="10">
    <source>
        <dbReference type="PIRSR" id="PIRSR604723-51"/>
    </source>
</evidence>
<evidence type="ECO:0000256" key="2">
    <source>
        <dbReference type="ARBA" id="ARBA00004746"/>
    </source>
</evidence>
<sequence>MSAPHATVDKLAWIREELQALQEQGLYIHIRTIQSAQGPWLIVDGRRVLNFCSNNYLGLANHPRMREAARQAIEKYGVGPAAVRTIAGTLDLHLILEEKLARFKGVEAAISFQSGFNANLATIPALVGEGDAIFSDELNHASIIDGCRLSRARIIRYAHNDPNDLEAKIQENLGTFRRGLIVTDGVFSMDGDIAPLPEIVEIAERYNLMLMVDDAHGEGVLGRGGRGIVDHFGLHGRVDIEVGTLSKAFGVVGGYVAGRREIVEWLRQRGRPFLFSSAMTAADTAACIAAVEILEESTELVDQLWENTRYFKAEMRRLGFDLGQSVTPITPVMLGDAHLAQTFSRRLFEEGVFAQAIGYPTVPRGKARIRVMISAAHRREDLDRGLEAFAQVGRELGVIH</sequence>
<gene>
    <name evidence="13" type="ORF">SAMN02746019_00025260</name>
</gene>
<dbReference type="InterPro" id="IPR004723">
    <property type="entry name" value="AONS_Archaea/Proteobacteria"/>
</dbReference>
<keyword evidence="8" id="KW-0012">Acyltransferase</keyword>
<dbReference type="InterPro" id="IPR001917">
    <property type="entry name" value="Aminotrans_II_pyridoxalP_BS"/>
</dbReference>
<evidence type="ECO:0000313" key="14">
    <source>
        <dbReference type="Proteomes" id="UP000197025"/>
    </source>
</evidence>
<evidence type="ECO:0000256" key="4">
    <source>
        <dbReference type="ARBA" id="ARBA00011738"/>
    </source>
</evidence>
<dbReference type="Gene3D" id="3.90.1150.10">
    <property type="entry name" value="Aspartate Aminotransferase, domain 1"/>
    <property type="match status" value="1"/>
</dbReference>
<dbReference type="InParanoid" id="A0A212QM63"/>
<dbReference type="UniPathway" id="UPA00078"/>
<dbReference type="OrthoDB" id="9807157at2"/>
<keyword evidence="6" id="KW-0093">Biotin biosynthesis</keyword>
<keyword evidence="5 11" id="KW-0808">Transferase</keyword>
<name>A0A212QM63_9CHLR</name>
<proteinExistence type="inferred from homology"/>
<evidence type="ECO:0000256" key="1">
    <source>
        <dbReference type="ARBA" id="ARBA00001933"/>
    </source>
</evidence>
<dbReference type="SUPFAM" id="SSF53383">
    <property type="entry name" value="PLP-dependent transferases"/>
    <property type="match status" value="1"/>
</dbReference>
<dbReference type="FunCoup" id="A0A212QM63">
    <property type="interactions" value="335"/>
</dbReference>
<dbReference type="FunFam" id="3.90.1150.10:FF:000004">
    <property type="entry name" value="2-amino-3-ketobutyrate coenzyme A ligase"/>
    <property type="match status" value="1"/>
</dbReference>
<comment type="similarity">
    <text evidence="3 11">Belongs to the class-II pyridoxal-phosphate-dependent aminotransferase family. BioF subfamily.</text>
</comment>
<dbReference type="NCBIfam" id="TIGR01825">
    <property type="entry name" value="gly_Cac_T_rel"/>
    <property type="match status" value="1"/>
</dbReference>
<dbReference type="Pfam" id="PF00155">
    <property type="entry name" value="Aminotran_1_2"/>
    <property type="match status" value="1"/>
</dbReference>
<reference evidence="14" key="1">
    <citation type="submission" date="2017-06" db="EMBL/GenBank/DDBJ databases">
        <authorList>
            <person name="Varghese N."/>
            <person name="Submissions S."/>
        </authorList>
    </citation>
    <scope>NUCLEOTIDE SEQUENCE [LARGE SCALE GENOMIC DNA]</scope>
    <source>
        <strain evidence="14">JAD2</strain>
    </source>
</reference>
<dbReference type="CDD" id="cd06454">
    <property type="entry name" value="KBL_like"/>
    <property type="match status" value="1"/>
</dbReference>
<dbReference type="AlphaFoldDB" id="A0A212QM63"/>
<dbReference type="InterPro" id="IPR004839">
    <property type="entry name" value="Aminotransferase_I/II_large"/>
</dbReference>
<evidence type="ECO:0000256" key="9">
    <source>
        <dbReference type="ARBA" id="ARBA00047715"/>
    </source>
</evidence>
<evidence type="ECO:0000256" key="7">
    <source>
        <dbReference type="ARBA" id="ARBA00022898"/>
    </source>
</evidence>
<dbReference type="InterPro" id="IPR010962">
    <property type="entry name" value="AONS_Archaea/Firmicutes"/>
</dbReference>
<evidence type="ECO:0000259" key="12">
    <source>
        <dbReference type="Pfam" id="PF00155"/>
    </source>
</evidence>
<dbReference type="NCBIfam" id="NF005394">
    <property type="entry name" value="PRK06939.1"/>
    <property type="match status" value="1"/>
</dbReference>
<dbReference type="InterPro" id="IPR015424">
    <property type="entry name" value="PyrdxlP-dep_Trfase"/>
</dbReference>
<evidence type="ECO:0000256" key="3">
    <source>
        <dbReference type="ARBA" id="ARBA00010008"/>
    </source>
</evidence>
<evidence type="ECO:0000313" key="13">
    <source>
        <dbReference type="EMBL" id="SNB60434.1"/>
    </source>
</evidence>
<dbReference type="InterPro" id="IPR015421">
    <property type="entry name" value="PyrdxlP-dep_Trfase_major"/>
</dbReference>
<comment type="pathway">
    <text evidence="2 11">Cofactor biosynthesis; biotin biosynthesis.</text>
</comment>
<dbReference type="RefSeq" id="WP_088570352.1">
    <property type="nucleotide sequence ID" value="NZ_FYEK01000010.1"/>
</dbReference>
<dbReference type="FunFam" id="3.40.640.10:FF:000006">
    <property type="entry name" value="5-aminolevulinate synthase, mitochondrial"/>
    <property type="match status" value="1"/>
</dbReference>
<dbReference type="Proteomes" id="UP000197025">
    <property type="component" value="Unassembled WGS sequence"/>
</dbReference>
<dbReference type="PROSITE" id="PS00599">
    <property type="entry name" value="AA_TRANSFER_CLASS_2"/>
    <property type="match status" value="1"/>
</dbReference>
<dbReference type="InterPro" id="IPR050087">
    <property type="entry name" value="AON_synthase_class-II"/>
</dbReference>
<evidence type="ECO:0000256" key="5">
    <source>
        <dbReference type="ARBA" id="ARBA00022679"/>
    </source>
</evidence>
<comment type="catalytic activity">
    <reaction evidence="9 11">
        <text>6-carboxyhexanoyl-[ACP] + L-alanine + H(+) = (8S)-8-amino-7-oxononanoate + holo-[ACP] + CO2</text>
        <dbReference type="Rhea" id="RHEA:42288"/>
        <dbReference type="Rhea" id="RHEA-COMP:9685"/>
        <dbReference type="Rhea" id="RHEA-COMP:9955"/>
        <dbReference type="ChEBI" id="CHEBI:15378"/>
        <dbReference type="ChEBI" id="CHEBI:16526"/>
        <dbReference type="ChEBI" id="CHEBI:57972"/>
        <dbReference type="ChEBI" id="CHEBI:64479"/>
        <dbReference type="ChEBI" id="CHEBI:78846"/>
        <dbReference type="ChEBI" id="CHEBI:149468"/>
        <dbReference type="EC" id="2.3.1.47"/>
    </reaction>
</comment>
<keyword evidence="7 10" id="KW-0663">Pyridoxal phosphate</keyword>
<evidence type="ECO:0000256" key="6">
    <source>
        <dbReference type="ARBA" id="ARBA00022756"/>
    </source>
</evidence>
<dbReference type="InterPro" id="IPR015422">
    <property type="entry name" value="PyrdxlP-dep_Trfase_small"/>
</dbReference>
<organism evidence="13 14">
    <name type="scientific">Thermoflexus hugenholtzii JAD2</name>
    <dbReference type="NCBI Taxonomy" id="877466"/>
    <lineage>
        <taxon>Bacteria</taxon>
        <taxon>Bacillati</taxon>
        <taxon>Chloroflexota</taxon>
        <taxon>Thermoflexia</taxon>
        <taxon>Thermoflexales</taxon>
        <taxon>Thermoflexaceae</taxon>
        <taxon>Thermoflexus</taxon>
    </lineage>
</organism>
<dbReference type="EMBL" id="FYEK01000010">
    <property type="protein sequence ID" value="SNB60434.1"/>
    <property type="molecule type" value="Genomic_DNA"/>
</dbReference>
<evidence type="ECO:0000256" key="8">
    <source>
        <dbReference type="ARBA" id="ARBA00023315"/>
    </source>
</evidence>
<accession>A0A212QM63</accession>
<evidence type="ECO:0000256" key="11">
    <source>
        <dbReference type="RuleBase" id="RU003693"/>
    </source>
</evidence>
<dbReference type="PANTHER" id="PTHR13693:SF3">
    <property type="entry name" value="LD36009P"/>
    <property type="match status" value="1"/>
</dbReference>
<dbReference type="Gene3D" id="3.40.640.10">
    <property type="entry name" value="Type I PLP-dependent aspartate aminotransferase-like (Major domain)"/>
    <property type="match status" value="1"/>
</dbReference>
<comment type="subunit">
    <text evidence="4 11">Homodimer.</text>
</comment>
<dbReference type="GO" id="GO:0009102">
    <property type="term" value="P:biotin biosynthetic process"/>
    <property type="evidence" value="ECO:0007669"/>
    <property type="project" value="UniProtKB-UniRule"/>
</dbReference>
<dbReference type="GO" id="GO:0005737">
    <property type="term" value="C:cytoplasm"/>
    <property type="evidence" value="ECO:0007669"/>
    <property type="project" value="UniProtKB-ARBA"/>
</dbReference>